<dbReference type="PATRIC" id="fig|1393034.3.peg.1000"/>
<accession>A0A133XSA0</accession>
<dbReference type="Gene3D" id="1.10.20.140">
    <property type="match status" value="1"/>
</dbReference>
<dbReference type="GO" id="GO:0052381">
    <property type="term" value="F:tRNA dimethylallyltransferase activity"/>
    <property type="evidence" value="ECO:0007669"/>
    <property type="project" value="UniProtKB-UniRule"/>
</dbReference>
<comment type="function">
    <text evidence="2 10 12">Catalyzes the transfer of a dimethylallyl group onto the adenine at position 37 in tRNAs that read codons beginning with uridine, leading to the formation of N6-(dimethylallyl)adenosine (i(6)A).</text>
</comment>
<evidence type="ECO:0000256" key="8">
    <source>
        <dbReference type="ARBA" id="ARBA00022842"/>
    </source>
</evidence>
<dbReference type="HAMAP" id="MF_00185">
    <property type="entry name" value="IPP_trans"/>
    <property type="match status" value="1"/>
</dbReference>
<dbReference type="InterPro" id="IPR027417">
    <property type="entry name" value="P-loop_NTPase"/>
</dbReference>
<dbReference type="GO" id="GO:0005524">
    <property type="term" value="F:ATP binding"/>
    <property type="evidence" value="ECO:0007669"/>
    <property type="project" value="UniProtKB-UniRule"/>
</dbReference>
<evidence type="ECO:0000256" key="10">
    <source>
        <dbReference type="HAMAP-Rule" id="MF_00185"/>
    </source>
</evidence>
<keyword evidence="4 10" id="KW-0808">Transferase</keyword>
<evidence type="ECO:0000256" key="11">
    <source>
        <dbReference type="RuleBase" id="RU003783"/>
    </source>
</evidence>
<sequence>MSFSSVSTQALAGEKTVESQPLAEQLPVVCIVGQTAVGKTAVAEKLAQRFATSVISADAAQVYRGMDIGTAKTPVSQRLVPLEMIDVADPHENYSAELFQQQTRRCIDAHRAQKTLPILCGGTGLYLNAAIDVMEFPAGDFTSSSRQKYTEFLDQNGVEALHALLFSKDPASAALIHPNNTKRVIRALEYCDEGRSYAQINQGLHKHTPYYPALLFGLNLDRARLYERINTRVDQMFEQGLVDEVRRLDAHNIRQSKTASQAIGYKEILDALDGTISFAEARNLIKRNTRRLAKRQMTWLRRDARILWISLDEKTVDEAAAQIAEQITTYLSTHDAPLLAAQIASQPALQKRER</sequence>
<evidence type="ECO:0000256" key="13">
    <source>
        <dbReference type="RuleBase" id="RU003785"/>
    </source>
</evidence>
<dbReference type="Proteomes" id="UP000070675">
    <property type="component" value="Unassembled WGS sequence"/>
</dbReference>
<comment type="caution">
    <text evidence="14">The sequence shown here is derived from an EMBL/GenBank/DDBJ whole genome shotgun (WGS) entry which is preliminary data.</text>
</comment>
<keyword evidence="8 10" id="KW-0460">Magnesium</keyword>
<dbReference type="GO" id="GO:0006400">
    <property type="term" value="P:tRNA modification"/>
    <property type="evidence" value="ECO:0007669"/>
    <property type="project" value="TreeGrafter"/>
</dbReference>
<dbReference type="Gene3D" id="3.40.50.300">
    <property type="entry name" value="P-loop containing nucleotide triphosphate hydrolases"/>
    <property type="match status" value="1"/>
</dbReference>
<evidence type="ECO:0000256" key="3">
    <source>
        <dbReference type="ARBA" id="ARBA00005842"/>
    </source>
</evidence>
<dbReference type="PANTHER" id="PTHR11088:SF60">
    <property type="entry name" value="TRNA DIMETHYLALLYLTRANSFERASE"/>
    <property type="match status" value="1"/>
</dbReference>
<feature type="binding site" evidence="10">
    <location>
        <begin position="35"/>
        <end position="40"/>
    </location>
    <ligand>
        <name>substrate</name>
    </ligand>
</feature>
<evidence type="ECO:0000256" key="12">
    <source>
        <dbReference type="RuleBase" id="RU003784"/>
    </source>
</evidence>
<dbReference type="PANTHER" id="PTHR11088">
    <property type="entry name" value="TRNA DIMETHYLALLYLTRANSFERASE"/>
    <property type="match status" value="1"/>
</dbReference>
<dbReference type="NCBIfam" id="TIGR00174">
    <property type="entry name" value="miaA"/>
    <property type="match status" value="1"/>
</dbReference>
<dbReference type="InterPro" id="IPR018022">
    <property type="entry name" value="IPT"/>
</dbReference>
<dbReference type="Pfam" id="PF01715">
    <property type="entry name" value="IPPT"/>
    <property type="match status" value="1"/>
</dbReference>
<dbReference type="RefSeq" id="WP_082715648.1">
    <property type="nucleotide sequence ID" value="NZ_KQ959507.1"/>
</dbReference>
<dbReference type="OrthoDB" id="9776390at2"/>
<proteinExistence type="inferred from homology"/>
<evidence type="ECO:0000256" key="7">
    <source>
        <dbReference type="ARBA" id="ARBA00022840"/>
    </source>
</evidence>
<evidence type="ECO:0000256" key="6">
    <source>
        <dbReference type="ARBA" id="ARBA00022741"/>
    </source>
</evidence>
<dbReference type="InterPro" id="IPR039657">
    <property type="entry name" value="Dimethylallyltransferase"/>
</dbReference>
<keyword evidence="6 10" id="KW-0547">Nucleotide-binding</keyword>
<gene>
    <name evidence="10" type="primary">miaA</name>
    <name evidence="14" type="ORF">HMPREF3192_01036</name>
</gene>
<name>A0A133XSA0_9ACTN</name>
<dbReference type="SUPFAM" id="SSF52540">
    <property type="entry name" value="P-loop containing nucleoside triphosphate hydrolases"/>
    <property type="match status" value="1"/>
</dbReference>
<comment type="catalytic activity">
    <reaction evidence="9 10 11">
        <text>adenosine(37) in tRNA + dimethylallyl diphosphate = N(6)-dimethylallyladenosine(37) in tRNA + diphosphate</text>
        <dbReference type="Rhea" id="RHEA:26482"/>
        <dbReference type="Rhea" id="RHEA-COMP:10162"/>
        <dbReference type="Rhea" id="RHEA-COMP:10375"/>
        <dbReference type="ChEBI" id="CHEBI:33019"/>
        <dbReference type="ChEBI" id="CHEBI:57623"/>
        <dbReference type="ChEBI" id="CHEBI:74411"/>
        <dbReference type="ChEBI" id="CHEBI:74415"/>
        <dbReference type="EC" id="2.5.1.75"/>
    </reaction>
</comment>
<comment type="cofactor">
    <cofactor evidence="1 10">
        <name>Mg(2+)</name>
        <dbReference type="ChEBI" id="CHEBI:18420"/>
    </cofactor>
</comment>
<evidence type="ECO:0000313" key="14">
    <source>
        <dbReference type="EMBL" id="KXB33807.1"/>
    </source>
</evidence>
<evidence type="ECO:0000256" key="4">
    <source>
        <dbReference type="ARBA" id="ARBA00022679"/>
    </source>
</evidence>
<dbReference type="STRING" id="1393034.HMPREF3192_01036"/>
<keyword evidence="15" id="KW-1185">Reference proteome</keyword>
<keyword evidence="5 10" id="KW-0819">tRNA processing</keyword>
<comment type="subunit">
    <text evidence="10">Monomer.</text>
</comment>
<dbReference type="AlphaFoldDB" id="A0A133XSA0"/>
<evidence type="ECO:0000313" key="15">
    <source>
        <dbReference type="Proteomes" id="UP000070675"/>
    </source>
</evidence>
<organism evidence="14 15">
    <name type="scientific">Atopobium deltae</name>
    <dbReference type="NCBI Taxonomy" id="1393034"/>
    <lineage>
        <taxon>Bacteria</taxon>
        <taxon>Bacillati</taxon>
        <taxon>Actinomycetota</taxon>
        <taxon>Coriobacteriia</taxon>
        <taxon>Coriobacteriales</taxon>
        <taxon>Atopobiaceae</taxon>
        <taxon>Atopobium</taxon>
    </lineage>
</organism>
<dbReference type="EC" id="2.5.1.75" evidence="10"/>
<comment type="similarity">
    <text evidence="3 10 13">Belongs to the IPP transferase family.</text>
</comment>
<protein>
    <recommendedName>
        <fullName evidence="10">tRNA dimethylallyltransferase</fullName>
        <ecNumber evidence="10">2.5.1.75</ecNumber>
    </recommendedName>
    <alternativeName>
        <fullName evidence="10">Dimethylallyl diphosphate:tRNA dimethylallyltransferase</fullName>
        <shortName evidence="10">DMAPP:tRNA dimethylallyltransferase</shortName>
        <shortName evidence="10">DMATase</shortName>
    </alternativeName>
    <alternativeName>
        <fullName evidence="10">Isopentenyl-diphosphate:tRNA isopentenyltransferase</fullName>
        <shortName evidence="10">IPP transferase</shortName>
        <shortName evidence="10">IPPT</shortName>
        <shortName evidence="10">IPTase</shortName>
    </alternativeName>
</protein>
<evidence type="ECO:0000256" key="2">
    <source>
        <dbReference type="ARBA" id="ARBA00003213"/>
    </source>
</evidence>
<keyword evidence="7 10" id="KW-0067">ATP-binding</keyword>
<evidence type="ECO:0000256" key="5">
    <source>
        <dbReference type="ARBA" id="ARBA00022694"/>
    </source>
</evidence>
<feature type="binding site" evidence="10">
    <location>
        <begin position="33"/>
        <end position="40"/>
    </location>
    <ligand>
        <name>ATP</name>
        <dbReference type="ChEBI" id="CHEBI:30616"/>
    </ligand>
</feature>
<comment type="caution">
    <text evidence="10">Lacks conserved residue(s) required for the propagation of feature annotation.</text>
</comment>
<evidence type="ECO:0000256" key="9">
    <source>
        <dbReference type="ARBA" id="ARBA00049563"/>
    </source>
</evidence>
<dbReference type="EMBL" id="LSCR01000029">
    <property type="protein sequence ID" value="KXB33807.1"/>
    <property type="molecule type" value="Genomic_DNA"/>
</dbReference>
<feature type="site" description="Interaction with substrate tRNA" evidence="10">
    <location>
        <position position="146"/>
    </location>
</feature>
<feature type="site" description="Interaction with substrate tRNA" evidence="10">
    <location>
        <position position="123"/>
    </location>
</feature>
<evidence type="ECO:0000256" key="1">
    <source>
        <dbReference type="ARBA" id="ARBA00001946"/>
    </source>
</evidence>
<reference evidence="15" key="1">
    <citation type="submission" date="2016-01" db="EMBL/GenBank/DDBJ databases">
        <authorList>
            <person name="Mitreva M."/>
            <person name="Pepin K.H."/>
            <person name="Mihindukulasuriya K.A."/>
            <person name="Fulton R."/>
            <person name="Fronick C."/>
            <person name="O'Laughlin M."/>
            <person name="Miner T."/>
            <person name="Herter B."/>
            <person name="Rosa B.A."/>
            <person name="Cordes M."/>
            <person name="Tomlinson C."/>
            <person name="Wollam A."/>
            <person name="Palsikar V.B."/>
            <person name="Mardis E.R."/>
            <person name="Wilson R.K."/>
        </authorList>
    </citation>
    <scope>NUCLEOTIDE SEQUENCE [LARGE SCALE GENOMIC DNA]</scope>
    <source>
        <strain evidence="15">DNF00019</strain>
    </source>
</reference>